<evidence type="ECO:0000313" key="3">
    <source>
        <dbReference type="Proteomes" id="UP000645828"/>
    </source>
</evidence>
<accession>A0A811YMP7</accession>
<dbReference type="EMBL" id="CAJHUB010000681">
    <property type="protein sequence ID" value="CAD7678756.1"/>
    <property type="molecule type" value="Genomic_DNA"/>
</dbReference>
<proteinExistence type="predicted"/>
<feature type="transmembrane region" description="Helical" evidence="1">
    <location>
        <begin position="6"/>
        <end position="28"/>
    </location>
</feature>
<keyword evidence="1" id="KW-0812">Transmembrane</keyword>
<keyword evidence="1" id="KW-1133">Transmembrane helix</keyword>
<reference evidence="2" key="1">
    <citation type="submission" date="2020-12" db="EMBL/GenBank/DDBJ databases">
        <authorList>
            <consortium name="Molecular Ecology Group"/>
        </authorList>
    </citation>
    <scope>NUCLEOTIDE SEQUENCE</scope>
    <source>
        <strain evidence="2">TBG_1078</strain>
    </source>
</reference>
<organism evidence="2 3">
    <name type="scientific">Nyctereutes procyonoides</name>
    <name type="common">Raccoon dog</name>
    <name type="synonym">Canis procyonoides</name>
    <dbReference type="NCBI Taxonomy" id="34880"/>
    <lineage>
        <taxon>Eukaryota</taxon>
        <taxon>Metazoa</taxon>
        <taxon>Chordata</taxon>
        <taxon>Craniata</taxon>
        <taxon>Vertebrata</taxon>
        <taxon>Euteleostomi</taxon>
        <taxon>Mammalia</taxon>
        <taxon>Eutheria</taxon>
        <taxon>Laurasiatheria</taxon>
        <taxon>Carnivora</taxon>
        <taxon>Caniformia</taxon>
        <taxon>Canidae</taxon>
        <taxon>Nyctereutes</taxon>
    </lineage>
</organism>
<protein>
    <submittedName>
        <fullName evidence="2">(raccoon dog) hypothetical protein</fullName>
    </submittedName>
</protein>
<keyword evidence="3" id="KW-1185">Reference proteome</keyword>
<comment type="caution">
    <text evidence="2">The sequence shown here is derived from an EMBL/GenBank/DDBJ whole genome shotgun (WGS) entry which is preliminary data.</text>
</comment>
<name>A0A811YMP7_NYCPR</name>
<dbReference type="Proteomes" id="UP000645828">
    <property type="component" value="Unassembled WGS sequence"/>
</dbReference>
<evidence type="ECO:0000256" key="1">
    <source>
        <dbReference type="SAM" id="Phobius"/>
    </source>
</evidence>
<dbReference type="AlphaFoldDB" id="A0A811YMP7"/>
<keyword evidence="1" id="KW-0472">Membrane</keyword>
<evidence type="ECO:0000313" key="2">
    <source>
        <dbReference type="EMBL" id="CAD7678756.1"/>
    </source>
</evidence>
<feature type="transmembrane region" description="Helical" evidence="1">
    <location>
        <begin position="40"/>
        <end position="56"/>
    </location>
</feature>
<sequence>MPHYVCFQNLLTIILLLICIWTGLFDIFRKCAKIGEQKHFYVAVCCVVIAFGILFTQ</sequence>
<gene>
    <name evidence="2" type="ORF">NYPRO_LOCUS11554</name>
</gene>